<feature type="domain" description="C-type lysozyme inhibitor" evidence="6">
    <location>
        <begin position="25"/>
        <end position="85"/>
    </location>
</feature>
<keyword evidence="4" id="KW-0449">Lipoprotein</keyword>
<dbReference type="Proteomes" id="UP000071641">
    <property type="component" value="Unassembled WGS sequence"/>
</dbReference>
<dbReference type="EMBL" id="FIZX01000006">
    <property type="protein sequence ID" value="CZF84651.1"/>
    <property type="molecule type" value="Genomic_DNA"/>
</dbReference>
<organism evidence="7 8">
    <name type="scientific">Grimontia celer</name>
    <dbReference type="NCBI Taxonomy" id="1796497"/>
    <lineage>
        <taxon>Bacteria</taxon>
        <taxon>Pseudomonadati</taxon>
        <taxon>Pseudomonadota</taxon>
        <taxon>Gammaproteobacteria</taxon>
        <taxon>Vibrionales</taxon>
        <taxon>Vibrionaceae</taxon>
        <taxon>Grimontia</taxon>
    </lineage>
</organism>
<keyword evidence="3" id="KW-0564">Palmitate</keyword>
<accession>A0A128FEG3</accession>
<keyword evidence="1 5" id="KW-0732">Signal</keyword>
<feature type="signal peptide" evidence="5">
    <location>
        <begin position="1"/>
        <end position="18"/>
    </location>
</feature>
<dbReference type="SUPFAM" id="SSF141488">
    <property type="entry name" value="YdhA-like"/>
    <property type="match status" value="1"/>
</dbReference>
<feature type="chain" id="PRO_5007282401" evidence="5">
    <location>
        <begin position="19"/>
        <end position="96"/>
    </location>
</feature>
<evidence type="ECO:0000313" key="8">
    <source>
        <dbReference type="Proteomes" id="UP000071641"/>
    </source>
</evidence>
<dbReference type="InterPro" id="IPR018660">
    <property type="entry name" value="MliC"/>
</dbReference>
<sequence length="96" mass="10407">MKRLLGVTVTASLLAACASPLPHQYACEDGQMFGAMVMSDYALIHINDAEYELPRIRSASGAQYELEDGSVGLYTKGDDAMLVVGDLSFRECTLSR</sequence>
<keyword evidence="8" id="KW-1185">Reference proteome</keyword>
<dbReference type="Gene3D" id="2.40.128.200">
    <property type="match status" value="1"/>
</dbReference>
<dbReference type="OrthoDB" id="5816227at2"/>
<dbReference type="Pfam" id="PF09864">
    <property type="entry name" value="MliC"/>
    <property type="match status" value="1"/>
</dbReference>
<keyword evidence="2" id="KW-0472">Membrane</keyword>
<evidence type="ECO:0000256" key="1">
    <source>
        <dbReference type="ARBA" id="ARBA00022729"/>
    </source>
</evidence>
<evidence type="ECO:0000256" key="3">
    <source>
        <dbReference type="ARBA" id="ARBA00023139"/>
    </source>
</evidence>
<protein>
    <submittedName>
        <fullName evidence="7">Membrane-bound lysozyme-inhibitor of c-type lysozyme</fullName>
    </submittedName>
</protein>
<evidence type="ECO:0000259" key="6">
    <source>
        <dbReference type="Pfam" id="PF09864"/>
    </source>
</evidence>
<reference evidence="8" key="1">
    <citation type="submission" date="2016-02" db="EMBL/GenBank/DDBJ databases">
        <authorList>
            <person name="Rodrigo-Torres Lidia"/>
            <person name="Arahal R.David."/>
        </authorList>
    </citation>
    <scope>NUCLEOTIDE SEQUENCE [LARGE SCALE GENOMIC DNA]</scope>
    <source>
        <strain evidence="8">CECT 9029</strain>
    </source>
</reference>
<name>A0A128FEG3_9GAMM</name>
<evidence type="ECO:0000256" key="2">
    <source>
        <dbReference type="ARBA" id="ARBA00023136"/>
    </source>
</evidence>
<evidence type="ECO:0000256" key="4">
    <source>
        <dbReference type="ARBA" id="ARBA00023288"/>
    </source>
</evidence>
<gene>
    <name evidence="7" type="ORF">GCE9029_04529</name>
</gene>
<evidence type="ECO:0000313" key="7">
    <source>
        <dbReference type="EMBL" id="CZF84651.1"/>
    </source>
</evidence>
<dbReference type="AlphaFoldDB" id="A0A128FEG3"/>
<dbReference type="InterPro" id="IPR036328">
    <property type="entry name" value="MliC_sf"/>
</dbReference>
<evidence type="ECO:0000256" key="5">
    <source>
        <dbReference type="SAM" id="SignalP"/>
    </source>
</evidence>
<dbReference type="PROSITE" id="PS51257">
    <property type="entry name" value="PROKAR_LIPOPROTEIN"/>
    <property type="match status" value="1"/>
</dbReference>
<proteinExistence type="predicted"/>